<dbReference type="Proteomes" id="UP001164929">
    <property type="component" value="Chromosome 15"/>
</dbReference>
<name>A0AAD6LMZ5_9ROSI</name>
<comment type="caution">
    <text evidence="2">The sequence shown here is derived from an EMBL/GenBank/DDBJ whole genome shotgun (WGS) entry which is preliminary data.</text>
</comment>
<gene>
    <name evidence="2" type="ORF">NC653_034512</name>
</gene>
<reference evidence="2" key="1">
    <citation type="journal article" date="2023" name="Mol. Ecol. Resour.">
        <title>Chromosome-level genome assembly of a triploid poplar Populus alba 'Berolinensis'.</title>
        <authorList>
            <person name="Chen S."/>
            <person name="Yu Y."/>
            <person name="Wang X."/>
            <person name="Wang S."/>
            <person name="Zhang T."/>
            <person name="Zhou Y."/>
            <person name="He R."/>
            <person name="Meng N."/>
            <person name="Wang Y."/>
            <person name="Liu W."/>
            <person name="Liu Z."/>
            <person name="Liu J."/>
            <person name="Guo Q."/>
            <person name="Huang H."/>
            <person name="Sederoff R.R."/>
            <person name="Wang G."/>
            <person name="Qu G."/>
            <person name="Chen S."/>
        </authorList>
    </citation>
    <scope>NUCLEOTIDE SEQUENCE</scope>
    <source>
        <strain evidence="2">SC-2020</strain>
    </source>
</reference>
<feature type="compositionally biased region" description="Low complexity" evidence="1">
    <location>
        <begin position="11"/>
        <end position="22"/>
    </location>
</feature>
<evidence type="ECO:0000256" key="1">
    <source>
        <dbReference type="SAM" id="MobiDB-lite"/>
    </source>
</evidence>
<keyword evidence="3" id="KW-1185">Reference proteome</keyword>
<protein>
    <submittedName>
        <fullName evidence="2">Uncharacterized protein</fullName>
    </submittedName>
</protein>
<dbReference type="AlphaFoldDB" id="A0AAD6LMZ5"/>
<feature type="region of interest" description="Disordered" evidence="1">
    <location>
        <begin position="1"/>
        <end position="23"/>
    </location>
</feature>
<accession>A0AAD6LMZ5</accession>
<organism evidence="2 3">
    <name type="scientific">Populus alba x Populus x berolinensis</name>
    <dbReference type="NCBI Taxonomy" id="444605"/>
    <lineage>
        <taxon>Eukaryota</taxon>
        <taxon>Viridiplantae</taxon>
        <taxon>Streptophyta</taxon>
        <taxon>Embryophyta</taxon>
        <taxon>Tracheophyta</taxon>
        <taxon>Spermatophyta</taxon>
        <taxon>Magnoliopsida</taxon>
        <taxon>eudicotyledons</taxon>
        <taxon>Gunneridae</taxon>
        <taxon>Pentapetalae</taxon>
        <taxon>rosids</taxon>
        <taxon>fabids</taxon>
        <taxon>Malpighiales</taxon>
        <taxon>Salicaceae</taxon>
        <taxon>Saliceae</taxon>
        <taxon>Populus</taxon>
    </lineage>
</organism>
<evidence type="ECO:0000313" key="2">
    <source>
        <dbReference type="EMBL" id="KAJ6969970.1"/>
    </source>
</evidence>
<evidence type="ECO:0000313" key="3">
    <source>
        <dbReference type="Proteomes" id="UP001164929"/>
    </source>
</evidence>
<proteinExistence type="predicted"/>
<feature type="compositionally biased region" description="Basic residues" evidence="1">
    <location>
        <begin position="1"/>
        <end position="10"/>
    </location>
</feature>
<sequence>MFQRRKHSKSNKSVIVSSSNSVSDRERAVNLGVNLIKTSDTKIINQCSSNTNVRVGIPSKRDLYTRTIIAEGKADHTM</sequence>
<dbReference type="EMBL" id="JAQIZT010000015">
    <property type="protein sequence ID" value="KAJ6969970.1"/>
    <property type="molecule type" value="Genomic_DNA"/>
</dbReference>